<sequence>MARDKKLDPVIGREKEIERVMQVLSRRTKNNPVLIGEPGVGKTAIVEGLAASIVSGSVPETIEGKQLYTLDLGALVAGSRYRGDFEERLKKVLKEIKTRGDIILFIDELHTLVGAGAAEGAIDAASILKPMLARGELQTIGATTLDEYRKHLEKDAALERRFQPIKVEEPSVAHTIEILNGLRDRYETHHRVTITDQAVVAAANLADRYISDRFLPDKAIDLIDEAGSRLRMRRMQAPPDFRELEDEIAQVRREKDAAIEGQQFEEAASLRDREKELLGRRSEKESEARSEGIDLFNEVTEETIAEVLALWTGIPVYKLTEEETAKLLRMEDELHKRVIGQDPAIKAVSQAIRRTRAGLKDPKRPSGSFIFLGPSGVGKTETAKTLAEFLFGDEDALIQLDMSEYMEKHTVSRLVGSPPGYVGYDEGGQLTEAVRRKPFSVVLFDEIEKAHPDVFNTLLQILEDGRLTDAQGRTVDFKNTVIIMTSNLGTADLRKAKIGFGSADASVTYEAIKTKVNDELKRHFRPEFLNRIDDVIVFAELTEAEVTLIVDLLIKRVQGQLEGQGILLELTQEAKLLLASKGYDSQLGARPLRRAIQRFIEDPLSEKILWKEFHVGETIIVDAQGEEIVFRSVEGVEPPPVELAGSGSET</sequence>
<proteinExistence type="predicted"/>
<protein>
    <submittedName>
        <fullName evidence="6">Unannotated protein</fullName>
    </submittedName>
</protein>
<dbReference type="CDD" id="cd00009">
    <property type="entry name" value="AAA"/>
    <property type="match status" value="1"/>
</dbReference>
<name>A0A6J6SPE8_9ZZZZ</name>
<dbReference type="Gene3D" id="1.10.8.60">
    <property type="match status" value="2"/>
</dbReference>
<keyword evidence="3" id="KW-0067">ATP-binding</keyword>
<dbReference type="FunFam" id="1.10.8.60:FF:000011">
    <property type="entry name" value="ATP-dependent Clp protease ATP-binding subunit"/>
    <property type="match status" value="1"/>
</dbReference>
<dbReference type="InterPro" id="IPR041546">
    <property type="entry name" value="ClpA/ClpB_AAA_lid"/>
</dbReference>
<dbReference type="SMART" id="SM00382">
    <property type="entry name" value="AAA"/>
    <property type="match status" value="2"/>
</dbReference>
<dbReference type="PRINTS" id="PR00300">
    <property type="entry name" value="CLPPROTEASEA"/>
</dbReference>
<dbReference type="AlphaFoldDB" id="A0A6J6SPE8"/>
<dbReference type="CDD" id="cd19499">
    <property type="entry name" value="RecA-like_ClpB_Hsp104-like"/>
    <property type="match status" value="1"/>
</dbReference>
<dbReference type="Pfam" id="PF17871">
    <property type="entry name" value="AAA_lid_9"/>
    <property type="match status" value="1"/>
</dbReference>
<dbReference type="InterPro" id="IPR018368">
    <property type="entry name" value="ClpA/B_CS1"/>
</dbReference>
<dbReference type="Pfam" id="PF07724">
    <property type="entry name" value="AAA_2"/>
    <property type="match status" value="1"/>
</dbReference>
<dbReference type="PANTHER" id="PTHR11638">
    <property type="entry name" value="ATP-DEPENDENT CLP PROTEASE"/>
    <property type="match status" value="1"/>
</dbReference>
<accession>A0A6J6SPE8</accession>
<dbReference type="Gene3D" id="4.10.860.10">
    <property type="entry name" value="UVR domain"/>
    <property type="match status" value="1"/>
</dbReference>
<evidence type="ECO:0000256" key="3">
    <source>
        <dbReference type="ARBA" id="ARBA00022840"/>
    </source>
</evidence>
<dbReference type="SUPFAM" id="SSF52540">
    <property type="entry name" value="P-loop containing nucleoside triphosphate hydrolases"/>
    <property type="match status" value="2"/>
</dbReference>
<evidence type="ECO:0000259" key="5">
    <source>
        <dbReference type="PROSITE" id="PS50151"/>
    </source>
</evidence>
<gene>
    <name evidence="6" type="ORF">UFOPK2683_01623</name>
</gene>
<dbReference type="GO" id="GO:0034605">
    <property type="term" value="P:cellular response to heat"/>
    <property type="evidence" value="ECO:0007669"/>
    <property type="project" value="TreeGrafter"/>
</dbReference>
<dbReference type="SMART" id="SM01086">
    <property type="entry name" value="ClpB_D2-small"/>
    <property type="match status" value="1"/>
</dbReference>
<dbReference type="InterPro" id="IPR003593">
    <property type="entry name" value="AAA+_ATPase"/>
</dbReference>
<dbReference type="GO" id="GO:0005737">
    <property type="term" value="C:cytoplasm"/>
    <property type="evidence" value="ECO:0007669"/>
    <property type="project" value="TreeGrafter"/>
</dbReference>
<keyword evidence="1" id="KW-0677">Repeat</keyword>
<dbReference type="PROSITE" id="PS50151">
    <property type="entry name" value="UVR"/>
    <property type="match status" value="1"/>
</dbReference>
<dbReference type="InterPro" id="IPR001270">
    <property type="entry name" value="ClpA/B"/>
</dbReference>
<dbReference type="Gene3D" id="3.40.50.300">
    <property type="entry name" value="P-loop containing nucleotide triphosphate hydrolases"/>
    <property type="match status" value="2"/>
</dbReference>
<dbReference type="FunFam" id="3.40.50.300:FF:000010">
    <property type="entry name" value="Chaperone clpB 1, putative"/>
    <property type="match status" value="1"/>
</dbReference>
<dbReference type="InterPro" id="IPR050130">
    <property type="entry name" value="ClpA_ClpB"/>
</dbReference>
<evidence type="ECO:0000256" key="2">
    <source>
        <dbReference type="ARBA" id="ARBA00022741"/>
    </source>
</evidence>
<dbReference type="InterPro" id="IPR001943">
    <property type="entry name" value="UVR_dom"/>
</dbReference>
<dbReference type="EMBL" id="CAEZYK010000143">
    <property type="protein sequence ID" value="CAB4736654.1"/>
    <property type="molecule type" value="Genomic_DNA"/>
</dbReference>
<evidence type="ECO:0000256" key="1">
    <source>
        <dbReference type="ARBA" id="ARBA00022737"/>
    </source>
</evidence>
<dbReference type="InterPro" id="IPR019489">
    <property type="entry name" value="Clp_ATPase_C"/>
</dbReference>
<dbReference type="GO" id="GO:0016887">
    <property type="term" value="F:ATP hydrolysis activity"/>
    <property type="evidence" value="ECO:0007669"/>
    <property type="project" value="InterPro"/>
</dbReference>
<keyword evidence="2" id="KW-0547">Nucleotide-binding</keyword>
<dbReference type="PANTHER" id="PTHR11638:SF18">
    <property type="entry name" value="HEAT SHOCK PROTEIN 104"/>
    <property type="match status" value="1"/>
</dbReference>
<dbReference type="InterPro" id="IPR003959">
    <property type="entry name" value="ATPase_AAA_core"/>
</dbReference>
<organism evidence="6">
    <name type="scientific">freshwater metagenome</name>
    <dbReference type="NCBI Taxonomy" id="449393"/>
    <lineage>
        <taxon>unclassified sequences</taxon>
        <taxon>metagenomes</taxon>
        <taxon>ecological metagenomes</taxon>
    </lineage>
</organism>
<dbReference type="InterPro" id="IPR027417">
    <property type="entry name" value="P-loop_NTPase"/>
</dbReference>
<evidence type="ECO:0000313" key="6">
    <source>
        <dbReference type="EMBL" id="CAB4736654.1"/>
    </source>
</evidence>
<dbReference type="Pfam" id="PF10431">
    <property type="entry name" value="ClpB_D2-small"/>
    <property type="match status" value="1"/>
</dbReference>
<dbReference type="GO" id="GO:0005524">
    <property type="term" value="F:ATP binding"/>
    <property type="evidence" value="ECO:0007669"/>
    <property type="project" value="UniProtKB-KW"/>
</dbReference>
<feature type="domain" description="UVR" evidence="5">
    <location>
        <begin position="245"/>
        <end position="280"/>
    </location>
</feature>
<dbReference type="PROSITE" id="PS00870">
    <property type="entry name" value="CLPAB_1"/>
    <property type="match status" value="1"/>
</dbReference>
<reference evidence="6" key="1">
    <citation type="submission" date="2020-05" db="EMBL/GenBank/DDBJ databases">
        <authorList>
            <person name="Chiriac C."/>
            <person name="Salcher M."/>
            <person name="Ghai R."/>
            <person name="Kavagutti S V."/>
        </authorList>
    </citation>
    <scope>NUCLEOTIDE SEQUENCE</scope>
</reference>
<evidence type="ECO:0000256" key="4">
    <source>
        <dbReference type="ARBA" id="ARBA00023186"/>
    </source>
</evidence>
<dbReference type="FunFam" id="3.40.50.300:FF:000025">
    <property type="entry name" value="ATP-dependent Clp protease subunit"/>
    <property type="match status" value="1"/>
</dbReference>
<keyword evidence="4" id="KW-0143">Chaperone</keyword>
<dbReference type="Pfam" id="PF00004">
    <property type="entry name" value="AAA"/>
    <property type="match status" value="1"/>
</dbReference>